<evidence type="ECO:0000313" key="1">
    <source>
        <dbReference type="EMBL" id="MPN28758.1"/>
    </source>
</evidence>
<dbReference type="SUPFAM" id="SSF51905">
    <property type="entry name" value="FAD/NAD(P)-binding domain"/>
    <property type="match status" value="1"/>
</dbReference>
<gene>
    <name evidence="1" type="ORF">SDC9_176203</name>
</gene>
<dbReference type="AlphaFoldDB" id="A0A645GPB8"/>
<name>A0A645GPB8_9ZZZZ</name>
<reference evidence="1" key="1">
    <citation type="submission" date="2019-08" db="EMBL/GenBank/DDBJ databases">
        <authorList>
            <person name="Kucharzyk K."/>
            <person name="Murdoch R.W."/>
            <person name="Higgins S."/>
            <person name="Loffler F."/>
        </authorList>
    </citation>
    <scope>NUCLEOTIDE SEQUENCE</scope>
</reference>
<accession>A0A645GPB8</accession>
<dbReference type="Gene3D" id="3.50.50.60">
    <property type="entry name" value="FAD/NAD(P)-binding domain"/>
    <property type="match status" value="1"/>
</dbReference>
<sequence>MEIELDPVTGGPVVSEDLQTSVSHVFACGNVVQVHDLVDHVSQEAMRAANGIAHQEHSLLAEPIKIQHDKQIRYVVPQLLKSLDHDELTFAFRSVDTYRNVNLRVCSQHQVIFQQKKNIVTPGEMITLTLNKKIISLIHGDLSLEMELSHE</sequence>
<dbReference type="InterPro" id="IPR036188">
    <property type="entry name" value="FAD/NAD-bd_sf"/>
</dbReference>
<dbReference type="EMBL" id="VSSQ01079158">
    <property type="protein sequence ID" value="MPN28758.1"/>
    <property type="molecule type" value="Genomic_DNA"/>
</dbReference>
<proteinExistence type="predicted"/>
<organism evidence="1">
    <name type="scientific">bioreactor metagenome</name>
    <dbReference type="NCBI Taxonomy" id="1076179"/>
    <lineage>
        <taxon>unclassified sequences</taxon>
        <taxon>metagenomes</taxon>
        <taxon>ecological metagenomes</taxon>
    </lineage>
</organism>
<protein>
    <submittedName>
        <fullName evidence="1">Uncharacterized protein</fullName>
    </submittedName>
</protein>
<comment type="caution">
    <text evidence="1">The sequence shown here is derived from an EMBL/GenBank/DDBJ whole genome shotgun (WGS) entry which is preliminary data.</text>
</comment>